<keyword evidence="3" id="KW-1185">Reference proteome</keyword>
<dbReference type="STRING" id="550983.A4R26_23795"/>
<dbReference type="SUPFAM" id="SSF48726">
    <property type="entry name" value="Immunoglobulin"/>
    <property type="match status" value="1"/>
</dbReference>
<accession>A0A1V9FGR7</accession>
<name>A0A1V9FGR7_9BACT</name>
<comment type="caution">
    <text evidence="2">The sequence shown here is derived from an EMBL/GenBank/DDBJ whole genome shotgun (WGS) entry which is preliminary data.</text>
</comment>
<dbReference type="EMBL" id="LWBP01000191">
    <property type="protein sequence ID" value="OQP57552.1"/>
    <property type="molecule type" value="Genomic_DNA"/>
</dbReference>
<dbReference type="Gene3D" id="2.60.40.10">
    <property type="entry name" value="Immunoglobulins"/>
    <property type="match status" value="2"/>
</dbReference>
<organism evidence="2 3">
    <name type="scientific">Niastella populi</name>
    <dbReference type="NCBI Taxonomy" id="550983"/>
    <lineage>
        <taxon>Bacteria</taxon>
        <taxon>Pseudomonadati</taxon>
        <taxon>Bacteroidota</taxon>
        <taxon>Chitinophagia</taxon>
        <taxon>Chitinophagales</taxon>
        <taxon>Chitinophagaceae</taxon>
        <taxon>Niastella</taxon>
    </lineage>
</organism>
<evidence type="ECO:0000313" key="3">
    <source>
        <dbReference type="Proteomes" id="UP000192276"/>
    </source>
</evidence>
<dbReference type="InterPro" id="IPR007110">
    <property type="entry name" value="Ig-like_dom"/>
</dbReference>
<evidence type="ECO:0000313" key="2">
    <source>
        <dbReference type="EMBL" id="OQP57552.1"/>
    </source>
</evidence>
<dbReference type="InterPro" id="IPR036179">
    <property type="entry name" value="Ig-like_dom_sf"/>
</dbReference>
<dbReference type="OrthoDB" id="3333873at2"/>
<dbReference type="AlphaFoldDB" id="A0A1V9FGR7"/>
<feature type="domain" description="Ig-like" evidence="1">
    <location>
        <begin position="44"/>
        <end position="135"/>
    </location>
</feature>
<dbReference type="PROSITE" id="PS50835">
    <property type="entry name" value="IG_LIKE"/>
    <property type="match status" value="1"/>
</dbReference>
<sequence>MNNFTLSASRSFLRLLLQIIICTLWLLCIASAAFSRDKRAPVLGQQPAAQTVCASSNPTFTIGTVGSTGTTSLQWQVSVNGGGSYSNISDGAVFSGTGTSTLTVLNVSTALNGNLFRCVVTDITGTTTSDGALLTVNATPAVSSAAGATTVCDGATGAGLQVTNDAVLSYQWQVSTNNGASWQNATAGDGYTGATTHDITYPAANLGMNGNLYRYIATITATGCSATSIALDTLRVLSKPAFAGGTSNLTPSSIATICPGGNAFFTANATGAAAMAYQWQFKPVTSAGFTDLTDDAVFSGTQSNSLQITGFTATAGTNLYNVRLIASYPSTLGCASVTNLGTINVRTLPSVTSQPVDTTVCANSTAGFRVTATGSATLNYLWQTDNGTGGVTWSNIGVASPSPAAATLNLGAVTTAMNGFRYRVIVSHNLCAPPATSAERVLTVRRSGTWLGTVDTKWEEPMNWCGGVPDNTIDVLVPNFFPPNMPDISNGTGTAFFRSIEIENAARLTISGGAVDGIASRASNLYNLQGTVAYTATVNQNIFPANHGSLEINGSGNKFLGSAVDVNHNLVLGGSAKLVTGTHVITMKTGSNTIVAAPFTAPATSWIVTGNGNAGAGNTGLGGLRIEQVDAADGAVLFPIGPTPAAYNPIQLTNAGTVDNFTVAVNDQMIPGGIHASGVNRTWLVSEAVNGGSNVMLSLKWQEGEEQSAFDRTETSIIRSNGTQIVEMTSQAPASGSNPYARADGSFNILSQFSVSSSSAVLPVELKTFTAKKATNASVGLTWNTTGSTEPKYFDVQRSVDGVHFVNIGKVKGEAGKYLYSYTDNLPGAGMVYYRLLVTGQQNEMAYSGIQSVVLNSANQVQLRPSATAGAITNVYVHALKESVASLYITDIAGRMYHRRSIRLNKGEQQLPVFIGNLGKGVYYVHVKDGNGNVNVLTMVKW</sequence>
<proteinExistence type="predicted"/>
<dbReference type="RefSeq" id="WP_081167000.1">
    <property type="nucleotide sequence ID" value="NZ_LWBP01000191.1"/>
</dbReference>
<dbReference type="InterPro" id="IPR013783">
    <property type="entry name" value="Ig-like_fold"/>
</dbReference>
<protein>
    <recommendedName>
        <fullName evidence="1">Ig-like domain-containing protein</fullName>
    </recommendedName>
</protein>
<reference evidence="3" key="1">
    <citation type="submission" date="2016-04" db="EMBL/GenBank/DDBJ databases">
        <authorList>
            <person name="Chen L."/>
            <person name="Zhuang W."/>
            <person name="Wang G."/>
        </authorList>
    </citation>
    <scope>NUCLEOTIDE SEQUENCE [LARGE SCALE GENOMIC DNA]</scope>
    <source>
        <strain evidence="3">208</strain>
    </source>
</reference>
<gene>
    <name evidence="2" type="ORF">A4R26_23795</name>
</gene>
<dbReference type="Proteomes" id="UP000192276">
    <property type="component" value="Unassembled WGS sequence"/>
</dbReference>
<evidence type="ECO:0000259" key="1">
    <source>
        <dbReference type="PROSITE" id="PS50835"/>
    </source>
</evidence>